<dbReference type="Pfam" id="PF21620">
    <property type="entry name" value="SlpA_C"/>
    <property type="match status" value="1"/>
</dbReference>
<feature type="signal peptide" evidence="2">
    <location>
        <begin position="1"/>
        <end position="20"/>
    </location>
</feature>
<dbReference type="RefSeq" id="WP_027463484.1">
    <property type="nucleotide sequence ID" value="NZ_CP021081.1"/>
</dbReference>
<dbReference type="STRING" id="317577.GCA_000419625_01491"/>
<keyword evidence="5" id="KW-1185">Reference proteome</keyword>
<organism evidence="4 5">
    <name type="scientific">Deinococcus ficus</name>
    <dbReference type="NCBI Taxonomy" id="317577"/>
    <lineage>
        <taxon>Bacteria</taxon>
        <taxon>Thermotogati</taxon>
        <taxon>Deinococcota</taxon>
        <taxon>Deinococci</taxon>
        <taxon>Deinococcales</taxon>
        <taxon>Deinococcaceae</taxon>
        <taxon>Deinococcus</taxon>
    </lineage>
</organism>
<evidence type="ECO:0000256" key="2">
    <source>
        <dbReference type="SAM" id="SignalP"/>
    </source>
</evidence>
<name>A0A221SYC3_9DEIO</name>
<protein>
    <submittedName>
        <fullName evidence="4">S-layer protein</fullName>
    </submittedName>
</protein>
<proteinExistence type="predicted"/>
<dbReference type="PROSITE" id="PS51272">
    <property type="entry name" value="SLH"/>
    <property type="match status" value="1"/>
</dbReference>
<keyword evidence="1" id="KW-0175">Coiled coil</keyword>
<accession>A0A221SYC3</accession>
<dbReference type="InterPro" id="IPR048736">
    <property type="entry name" value="SlpA_C"/>
</dbReference>
<dbReference type="EMBL" id="CP021081">
    <property type="protein sequence ID" value="ASN81652.1"/>
    <property type="molecule type" value="Genomic_DNA"/>
</dbReference>
<dbReference type="Pfam" id="PF00395">
    <property type="entry name" value="SLH"/>
    <property type="match status" value="1"/>
</dbReference>
<keyword evidence="2" id="KW-0732">Signal</keyword>
<feature type="chain" id="PRO_5011246415" evidence="2">
    <location>
        <begin position="21"/>
        <end position="902"/>
    </location>
</feature>
<evidence type="ECO:0000256" key="1">
    <source>
        <dbReference type="SAM" id="Coils"/>
    </source>
</evidence>
<dbReference type="Proteomes" id="UP000259030">
    <property type="component" value="Chromosome"/>
</dbReference>
<dbReference type="KEGG" id="dfc:DFI_12185"/>
<dbReference type="PANTHER" id="PTHR43308:SF1">
    <property type="entry name" value="OUTER MEMBRANE PROTEIN ALPHA"/>
    <property type="match status" value="1"/>
</dbReference>
<evidence type="ECO:0000313" key="5">
    <source>
        <dbReference type="Proteomes" id="UP000259030"/>
    </source>
</evidence>
<gene>
    <name evidence="4" type="ORF">DFI_12185</name>
</gene>
<dbReference type="PANTHER" id="PTHR43308">
    <property type="entry name" value="OUTER MEMBRANE PROTEIN ALPHA-RELATED"/>
    <property type="match status" value="1"/>
</dbReference>
<feature type="coiled-coil region" evidence="1">
    <location>
        <begin position="155"/>
        <end position="182"/>
    </location>
</feature>
<evidence type="ECO:0000313" key="4">
    <source>
        <dbReference type="EMBL" id="ASN81652.1"/>
    </source>
</evidence>
<dbReference type="InterPro" id="IPR001119">
    <property type="entry name" value="SLH_dom"/>
</dbReference>
<feature type="domain" description="SLH" evidence="3">
    <location>
        <begin position="30"/>
        <end position="93"/>
    </location>
</feature>
<reference evidence="4 5" key="1">
    <citation type="submission" date="2017-05" db="EMBL/GenBank/DDBJ databases">
        <title>The complete genome sequence of Deinococcus ficus isolated from the rhizosphere of the Ficus religiosa L. in Taiwan.</title>
        <authorList>
            <person name="Wu K.-M."/>
            <person name="Liao T.-L."/>
            <person name="Liu Y.-M."/>
            <person name="Young C.-C."/>
            <person name="Tsai S.-F."/>
        </authorList>
    </citation>
    <scope>NUCLEOTIDE SEQUENCE [LARGE SCALE GENOMIC DNA]</scope>
    <source>
        <strain evidence="4 5">CC-FR2-10</strain>
    </source>
</reference>
<evidence type="ECO:0000259" key="3">
    <source>
        <dbReference type="PROSITE" id="PS51272"/>
    </source>
</evidence>
<sequence length="902" mass="94229">MKKGLLILTAALTFGSMAAAQTTATSSAPQVPALTDVPAGHWAKDAIDKLVSRGIILGYPDGTFRGTQNLTRYEAAVIIARLLDQMRSGEVAVDGLDQEVLTALQNAVQELAADLAALGVRVTDLEENMVSKEDFARLEERVNALGAVEGDPTALQGITDQLAALNTSVDELTANYDTLRADVDDNASNIAALNDLTVLLNQDILDLQDRVSAVEAAQSDFVLRADFDNLTNRVAGIDTRVTNLEKAPKFSVSGGFSGTFGRLNLVQGTVGFDVDRLTANTPQSASNGGFRDGDVTTVDTGKDYNTGSLTFGVKASQLGTIGGVVTVNDAYLNFGVGNFWDINAGDVYVTLDSAGVSGTLAGQKFSADYSAYSSNFKFQDYLFNNSDDNETRRGIVFNLAAASLPGAPDLTVVLGNTNSPYMTNGLDSANYYGVRMAYKPAAGTFGVSAAIVEGNRTGFGTDFNVKFGVLNLKGEGVLSFPNTGRLATLGQFPNIQTDADAAGYLEARADLGIVKFGANARAINPAFAPSDSAFTVGLPQDNTPANAGMSDTPYLAVNGVNTLPYVPNQIGFGAALGTTVGPVALGAYGDTRTDWWGNGRITGFGVKAGAQISALQLVAFYNNLTINGVAADGANSAYTGSSQYIGATGVGMGISAVPFTMTSSFGAQVSHSGTAANALVKNLNLTLGDVYFTVSKTNRFYVYGDYSATLGGFTVAPMFHYSILTNTDTTAYAQNQNTVKYGIKLASPELTSVPFSPSMYLNVANRITNADTAFGVQPSGTKTELLGQVGISLNNVVVPGASVKLGYAYYQGFGVNSSNGGIAPVMIGSANNAFNAASPYLYGSNATGNDSAKMDGVYTQIGWNGLTANYGVFRYYDLNAPAANGAPTSVAQGFKVGYTFKF</sequence>
<dbReference type="InterPro" id="IPR051465">
    <property type="entry name" value="Cell_Envelope_Struct_Comp"/>
</dbReference>
<dbReference type="AlphaFoldDB" id="A0A221SYC3"/>